<evidence type="ECO:0000256" key="1">
    <source>
        <dbReference type="ARBA" id="ARBA00022747"/>
    </source>
</evidence>
<evidence type="ECO:0000259" key="3">
    <source>
        <dbReference type="PROSITE" id="PS51192"/>
    </source>
</evidence>
<dbReference type="CDD" id="cd18800">
    <property type="entry name" value="SF2_C_EcoR124I-like"/>
    <property type="match status" value="1"/>
</dbReference>
<proteinExistence type="predicted"/>
<dbReference type="Pfam" id="PF22679">
    <property type="entry name" value="T1R_D3-like"/>
    <property type="match status" value="1"/>
</dbReference>
<dbReference type="InterPro" id="IPR040980">
    <property type="entry name" value="SWI2_SNF2"/>
</dbReference>
<dbReference type="Proteomes" id="UP000623440">
    <property type="component" value="Unassembled WGS sequence"/>
</dbReference>
<dbReference type="InterPro" id="IPR027417">
    <property type="entry name" value="P-loop_NTPase"/>
</dbReference>
<accession>A0ABR8DRC9</accession>
<keyword evidence="2" id="KW-0175">Coiled coil</keyword>
<keyword evidence="4" id="KW-0547">Nucleotide-binding</keyword>
<dbReference type="RefSeq" id="WP_190942666.1">
    <property type="nucleotide sequence ID" value="NZ_JACJSI010000046.1"/>
</dbReference>
<reference evidence="4 5" key="1">
    <citation type="journal article" date="2020" name="ISME J.">
        <title>Comparative genomics reveals insights into cyanobacterial evolution and habitat adaptation.</title>
        <authorList>
            <person name="Chen M.Y."/>
            <person name="Teng W.K."/>
            <person name="Zhao L."/>
            <person name="Hu C.X."/>
            <person name="Zhou Y.K."/>
            <person name="Han B.P."/>
            <person name="Song L.R."/>
            <person name="Shu W.S."/>
        </authorList>
    </citation>
    <scope>NUCLEOTIDE SEQUENCE [LARGE SCALE GENOMIC DNA]</scope>
    <source>
        <strain evidence="4 5">FACHB-838</strain>
    </source>
</reference>
<sequence length="797" mass="90787">MSESSAVQRPMLKYAYQIGWEYLTAKEALQRREVLQRIQDPNKKRGLVWHTQGSAKTLTMITIAAQLGNISGDNTVIMIVDRNELENQLDKNLKAYGIKSYEVANSKADLEKLIQDDYRGLIVAMIHKFDKMKVENKRSTITVLVDEAHRSTGGNFGIYLMAALPNATFIGFTGTPVNQAAKGQSTFQTFGEPTDPKYSLDSYSTADSVRDGTTLKLNYALAKSEFRVPKEILEKEFLQLKAAEDIDDIEELDGILDRAVKLKEFLKSEDRVDKVAKFVAEHFRDYVEPMGFKAFMVGVDREACRLYKQALDKYLPAEYSTVVYSRTTAEGLREYNLTDAEEKEVRKAFIKKSVVSVRISLPDAVIKFIGLRPKDFNYTSKTLSFTGYCSAEDAQNLESLCSGDADAVTKIRQLYEDYRKALPKILIVTEKLLTGFDAPILYCMYLDKPMRDHVLLQGIARVNRPYEDAEGLVKPYGFVLDFIGIFGDKLEQALAFESGEVNDIIQNVDVIKNLLQTMMENTAPEYLPLAKGWDDKAKERAAAHFADKDLREKFFKFVRQLQSIYEILSPDPDLRPFMKNYQAIVRLYGTIRAAYNTSPYIDIELTAKTKELVRRNVTIGELEMPGTIHELNAQQLEQFRQNSTTDTVKVLNLSKALFRDVHEQSQRSPFLISIGERAETVRASFENRQIEAQEALAKLDEIANECIEAESERQRLKVDENTFAIYTVIKQAVALIDINQAETINAIYGNFPDYWWDARQEIDLRTELYATIYPITSSVEQTIEVTNNLLKLKRVES</sequence>
<dbReference type="InterPro" id="IPR014001">
    <property type="entry name" value="Helicase_ATP-bd"/>
</dbReference>
<name>A0ABR8DRC9_9NOSO</name>
<keyword evidence="4" id="KW-0067">ATP-binding</keyword>
<dbReference type="SUPFAM" id="SSF52540">
    <property type="entry name" value="P-loop containing nucleoside triphosphate hydrolases"/>
    <property type="match status" value="1"/>
</dbReference>
<organism evidence="4 5">
    <name type="scientific">Nostoc flagelliforme FACHB-838</name>
    <dbReference type="NCBI Taxonomy" id="2692904"/>
    <lineage>
        <taxon>Bacteria</taxon>
        <taxon>Bacillati</taxon>
        <taxon>Cyanobacteriota</taxon>
        <taxon>Cyanophyceae</taxon>
        <taxon>Nostocales</taxon>
        <taxon>Nostocaceae</taxon>
        <taxon>Nostoc</taxon>
    </lineage>
</organism>
<dbReference type="InterPro" id="IPR055180">
    <property type="entry name" value="HsdR_RecA-like_helicase_dom_2"/>
</dbReference>
<evidence type="ECO:0000256" key="2">
    <source>
        <dbReference type="SAM" id="Coils"/>
    </source>
</evidence>
<comment type="caution">
    <text evidence="4">The sequence shown here is derived from an EMBL/GenBank/DDBJ whole genome shotgun (WGS) entry which is preliminary data.</text>
</comment>
<dbReference type="SMART" id="SM00487">
    <property type="entry name" value="DEXDc"/>
    <property type="match status" value="1"/>
</dbReference>
<keyword evidence="4" id="KW-0378">Hydrolase</keyword>
<dbReference type="PANTHER" id="PTHR30195:SF15">
    <property type="entry name" value="TYPE I RESTRICTION ENZYME HINDI ENDONUCLEASE SUBUNIT"/>
    <property type="match status" value="1"/>
</dbReference>
<gene>
    <name evidence="4" type="ORF">H6G97_21440</name>
</gene>
<evidence type="ECO:0000313" key="4">
    <source>
        <dbReference type="EMBL" id="MBD2532012.1"/>
    </source>
</evidence>
<dbReference type="GO" id="GO:0004386">
    <property type="term" value="F:helicase activity"/>
    <property type="evidence" value="ECO:0007669"/>
    <property type="project" value="UniProtKB-KW"/>
</dbReference>
<keyword evidence="1" id="KW-0680">Restriction system</keyword>
<evidence type="ECO:0000313" key="5">
    <source>
        <dbReference type="Proteomes" id="UP000623440"/>
    </source>
</evidence>
<feature type="coiled-coil region" evidence="2">
    <location>
        <begin position="685"/>
        <end position="719"/>
    </location>
</feature>
<dbReference type="Pfam" id="PF18766">
    <property type="entry name" value="SWI2_SNF2"/>
    <property type="match status" value="1"/>
</dbReference>
<dbReference type="Gene3D" id="3.40.50.300">
    <property type="entry name" value="P-loop containing nucleotide triphosphate hydrolases"/>
    <property type="match status" value="2"/>
</dbReference>
<keyword evidence="4" id="KW-0347">Helicase</keyword>
<protein>
    <submittedName>
        <fullName evidence="4">DEAD/DEAH box helicase family protein</fullName>
    </submittedName>
</protein>
<keyword evidence="5" id="KW-1185">Reference proteome</keyword>
<dbReference type="PANTHER" id="PTHR30195">
    <property type="entry name" value="TYPE I SITE-SPECIFIC DEOXYRIBONUCLEASE PROTEIN SUBUNIT M AND R"/>
    <property type="match status" value="1"/>
</dbReference>
<dbReference type="EMBL" id="JACJSI010000046">
    <property type="protein sequence ID" value="MBD2532012.1"/>
    <property type="molecule type" value="Genomic_DNA"/>
</dbReference>
<dbReference type="InterPro" id="IPR051268">
    <property type="entry name" value="Type-I_R_enzyme_R_subunit"/>
</dbReference>
<dbReference type="PROSITE" id="PS51192">
    <property type="entry name" value="HELICASE_ATP_BIND_1"/>
    <property type="match status" value="1"/>
</dbReference>
<feature type="domain" description="Helicase ATP-binding" evidence="3">
    <location>
        <begin position="37"/>
        <end position="194"/>
    </location>
</feature>